<protein>
    <submittedName>
        <fullName evidence="2">Uncharacterized protein</fullName>
    </submittedName>
</protein>
<feature type="compositionally biased region" description="Basic residues" evidence="1">
    <location>
        <begin position="50"/>
        <end position="59"/>
    </location>
</feature>
<evidence type="ECO:0000313" key="3">
    <source>
        <dbReference type="Proteomes" id="UP000054217"/>
    </source>
</evidence>
<dbReference type="InParanoid" id="A0A0C3NVV6"/>
<reference evidence="2 3" key="1">
    <citation type="submission" date="2014-04" db="EMBL/GenBank/DDBJ databases">
        <authorList>
            <consortium name="DOE Joint Genome Institute"/>
            <person name="Kuo A."/>
            <person name="Kohler A."/>
            <person name="Costa M.D."/>
            <person name="Nagy L.G."/>
            <person name="Floudas D."/>
            <person name="Copeland A."/>
            <person name="Barry K.W."/>
            <person name="Cichocki N."/>
            <person name="Veneault-Fourrey C."/>
            <person name="LaButti K."/>
            <person name="Lindquist E.A."/>
            <person name="Lipzen A."/>
            <person name="Lundell T."/>
            <person name="Morin E."/>
            <person name="Murat C."/>
            <person name="Sun H."/>
            <person name="Tunlid A."/>
            <person name="Henrissat B."/>
            <person name="Grigoriev I.V."/>
            <person name="Hibbett D.S."/>
            <person name="Martin F."/>
            <person name="Nordberg H.P."/>
            <person name="Cantor M.N."/>
            <person name="Hua S.X."/>
        </authorList>
    </citation>
    <scope>NUCLEOTIDE SEQUENCE [LARGE SCALE GENOMIC DNA]</scope>
    <source>
        <strain evidence="2 3">Marx 270</strain>
    </source>
</reference>
<evidence type="ECO:0000313" key="2">
    <source>
        <dbReference type="EMBL" id="KIN99535.1"/>
    </source>
</evidence>
<feature type="compositionally biased region" description="Basic residues" evidence="1">
    <location>
        <begin position="8"/>
        <end position="21"/>
    </location>
</feature>
<gene>
    <name evidence="2" type="ORF">M404DRAFT_30402</name>
</gene>
<dbReference type="Proteomes" id="UP000054217">
    <property type="component" value="Unassembled WGS sequence"/>
</dbReference>
<evidence type="ECO:0000256" key="1">
    <source>
        <dbReference type="SAM" id="MobiDB-lite"/>
    </source>
</evidence>
<dbReference type="HOGENOM" id="CLU_135162_0_0_1"/>
<organism evidence="2 3">
    <name type="scientific">Pisolithus tinctorius Marx 270</name>
    <dbReference type="NCBI Taxonomy" id="870435"/>
    <lineage>
        <taxon>Eukaryota</taxon>
        <taxon>Fungi</taxon>
        <taxon>Dikarya</taxon>
        <taxon>Basidiomycota</taxon>
        <taxon>Agaricomycotina</taxon>
        <taxon>Agaricomycetes</taxon>
        <taxon>Agaricomycetidae</taxon>
        <taxon>Boletales</taxon>
        <taxon>Sclerodermatineae</taxon>
        <taxon>Pisolithaceae</taxon>
        <taxon>Pisolithus</taxon>
    </lineage>
</organism>
<feature type="region of interest" description="Disordered" evidence="1">
    <location>
        <begin position="1"/>
        <end position="82"/>
    </location>
</feature>
<accession>A0A0C3NVV6</accession>
<reference evidence="3" key="2">
    <citation type="submission" date="2015-01" db="EMBL/GenBank/DDBJ databases">
        <title>Evolutionary Origins and Diversification of the Mycorrhizal Mutualists.</title>
        <authorList>
            <consortium name="DOE Joint Genome Institute"/>
            <consortium name="Mycorrhizal Genomics Consortium"/>
            <person name="Kohler A."/>
            <person name="Kuo A."/>
            <person name="Nagy L.G."/>
            <person name="Floudas D."/>
            <person name="Copeland A."/>
            <person name="Barry K.W."/>
            <person name="Cichocki N."/>
            <person name="Veneault-Fourrey C."/>
            <person name="LaButti K."/>
            <person name="Lindquist E.A."/>
            <person name="Lipzen A."/>
            <person name="Lundell T."/>
            <person name="Morin E."/>
            <person name="Murat C."/>
            <person name="Riley R."/>
            <person name="Ohm R."/>
            <person name="Sun H."/>
            <person name="Tunlid A."/>
            <person name="Henrissat B."/>
            <person name="Grigoriev I.V."/>
            <person name="Hibbett D.S."/>
            <person name="Martin F."/>
        </authorList>
    </citation>
    <scope>NUCLEOTIDE SEQUENCE [LARGE SCALE GENOMIC DNA]</scope>
    <source>
        <strain evidence="3">Marx 270</strain>
    </source>
</reference>
<dbReference type="AlphaFoldDB" id="A0A0C3NVV6"/>
<name>A0A0C3NVV6_PISTI</name>
<sequence>MEVEQKSGSKKSPKKNSKKHGHQDEVEDTAGTETGGVSEAVSPPKEIPTRKHGPKASKGKGKDGGISQEWEAPSVASGSNVPVEMAEKATVYQHKASVK</sequence>
<keyword evidence="3" id="KW-1185">Reference proteome</keyword>
<dbReference type="EMBL" id="KN832004">
    <property type="protein sequence ID" value="KIN99535.1"/>
    <property type="molecule type" value="Genomic_DNA"/>
</dbReference>
<proteinExistence type="predicted"/>